<feature type="transmembrane region" description="Helical" evidence="6">
    <location>
        <begin position="36"/>
        <end position="56"/>
    </location>
</feature>
<dbReference type="PANTHER" id="PTHR39087">
    <property type="entry name" value="UPF0104 MEMBRANE PROTEIN MJ1595"/>
    <property type="match status" value="1"/>
</dbReference>
<dbReference type="Proteomes" id="UP001589609">
    <property type="component" value="Unassembled WGS sequence"/>
</dbReference>
<evidence type="ECO:0000256" key="4">
    <source>
        <dbReference type="ARBA" id="ARBA00022989"/>
    </source>
</evidence>
<comment type="catalytic activity">
    <reaction evidence="6">
        <text>L-lysyl-tRNA(Lys) + a 1,2-diacyl-sn-glycero-3-phospho-(1'-sn-glycerol) = a 1,2-diacyl-sn-glycero-3-phospho-1'-(3'-O-L-lysyl)-sn-glycerol + tRNA(Lys)</text>
        <dbReference type="Rhea" id="RHEA:10668"/>
        <dbReference type="Rhea" id="RHEA-COMP:9696"/>
        <dbReference type="Rhea" id="RHEA-COMP:9697"/>
        <dbReference type="ChEBI" id="CHEBI:64716"/>
        <dbReference type="ChEBI" id="CHEBI:75792"/>
        <dbReference type="ChEBI" id="CHEBI:78442"/>
        <dbReference type="ChEBI" id="CHEBI:78529"/>
        <dbReference type="EC" id="2.3.2.3"/>
    </reaction>
</comment>
<keyword evidence="4 6" id="KW-1133">Transmembrane helix</keyword>
<gene>
    <name evidence="6" type="primary">mprF</name>
    <name evidence="7" type="ORF">ACFFMS_17225</name>
</gene>
<organism evidence="7 8">
    <name type="scientific">Ectobacillus funiculus</name>
    <dbReference type="NCBI Taxonomy" id="137993"/>
    <lineage>
        <taxon>Bacteria</taxon>
        <taxon>Bacillati</taxon>
        <taxon>Bacillota</taxon>
        <taxon>Bacilli</taxon>
        <taxon>Bacillales</taxon>
        <taxon>Bacillaceae</taxon>
        <taxon>Ectobacillus</taxon>
    </lineage>
</organism>
<evidence type="ECO:0000256" key="5">
    <source>
        <dbReference type="ARBA" id="ARBA00023136"/>
    </source>
</evidence>
<keyword evidence="6" id="KW-0046">Antibiotic resistance</keyword>
<comment type="similarity">
    <text evidence="6">Belongs to the LPG synthase family.</text>
</comment>
<dbReference type="PANTHER" id="PTHR39087:SF2">
    <property type="entry name" value="UPF0104 MEMBRANE PROTEIN MJ1595"/>
    <property type="match status" value="1"/>
</dbReference>
<name>A0ABV5WHM5_9BACI</name>
<keyword evidence="6" id="KW-0443">Lipid metabolism</keyword>
<feature type="transmembrane region" description="Helical" evidence="6">
    <location>
        <begin position="184"/>
        <end position="208"/>
    </location>
</feature>
<protein>
    <recommendedName>
        <fullName evidence="6">Phosphatidylglycerol lysyltransferase</fullName>
        <ecNumber evidence="6">2.3.2.3</ecNumber>
    </recommendedName>
    <alternativeName>
        <fullName evidence="6">Lysylphosphatidylglycerol synthase</fullName>
    </alternativeName>
</protein>
<evidence type="ECO:0000256" key="6">
    <source>
        <dbReference type="RuleBase" id="RU363042"/>
    </source>
</evidence>
<keyword evidence="5 6" id="KW-0472">Membrane</keyword>
<dbReference type="EC" id="2.3.2.3" evidence="6"/>
<keyword evidence="6" id="KW-0808">Transferase</keyword>
<proteinExistence type="inferred from homology"/>
<evidence type="ECO:0000313" key="8">
    <source>
        <dbReference type="Proteomes" id="UP001589609"/>
    </source>
</evidence>
<evidence type="ECO:0000256" key="2">
    <source>
        <dbReference type="ARBA" id="ARBA00022475"/>
    </source>
</evidence>
<evidence type="ECO:0000256" key="1">
    <source>
        <dbReference type="ARBA" id="ARBA00004651"/>
    </source>
</evidence>
<keyword evidence="8" id="KW-1185">Reference proteome</keyword>
<keyword evidence="3 6" id="KW-0812">Transmembrane</keyword>
<evidence type="ECO:0000313" key="7">
    <source>
        <dbReference type="EMBL" id="MFB9760111.1"/>
    </source>
</evidence>
<feature type="transmembrane region" description="Helical" evidence="6">
    <location>
        <begin position="7"/>
        <end position="24"/>
    </location>
</feature>
<feature type="transmembrane region" description="Helical" evidence="6">
    <location>
        <begin position="271"/>
        <end position="294"/>
    </location>
</feature>
<reference evidence="7 8" key="1">
    <citation type="submission" date="2024-09" db="EMBL/GenBank/DDBJ databases">
        <authorList>
            <person name="Sun Q."/>
            <person name="Mori K."/>
        </authorList>
    </citation>
    <scope>NUCLEOTIDE SEQUENCE [LARGE SCALE GENOMIC DNA]</scope>
    <source>
        <strain evidence="7 8">JCM 11201</strain>
    </source>
</reference>
<feature type="transmembrane region" description="Helical" evidence="6">
    <location>
        <begin position="121"/>
        <end position="140"/>
    </location>
</feature>
<sequence length="305" mass="34183">MRIFFRIVGVACLFLFVGLSFHVLDLQSLFMQMRSLLHRPILLALLVGLYGASFLLKTYAWRLYLHEKITLREGLYGLLYSLLVNHLSPLKIGDAVRIAAVTKRGRVSWAEAAQSVIVMRLLDLLILGLFGAFGTLLLFQQLSVRVLLFVLGCVLMLIIALFLRHKAPSFLQKQLQQLSSALQGGRGAAIVLLVAVSWIFEAFVIFGISSNVSFWEAVWVNSVTIAGQVFQLTPGGVGTYETVMTFALRAVGVPVQKAYEWALLSHGFKFLFSYGAGLLVFLIYPIQLASYLRYKKKGETNEWRK</sequence>
<dbReference type="RefSeq" id="WP_379950447.1">
    <property type="nucleotide sequence ID" value="NZ_JBHMAF010000108.1"/>
</dbReference>
<keyword evidence="2" id="KW-1003">Cell membrane</keyword>
<comment type="subcellular location">
    <subcellularLocation>
        <location evidence="1 6">Cell membrane</location>
        <topology evidence="1 6">Multi-pass membrane protein</topology>
    </subcellularLocation>
</comment>
<comment type="caution">
    <text evidence="7">The sequence shown here is derived from an EMBL/GenBank/DDBJ whole genome shotgun (WGS) entry which is preliminary data.</text>
</comment>
<accession>A0ABV5WHM5</accession>
<dbReference type="EMBL" id="JBHMAF010000108">
    <property type="protein sequence ID" value="MFB9760111.1"/>
    <property type="molecule type" value="Genomic_DNA"/>
</dbReference>
<dbReference type="Pfam" id="PF03706">
    <property type="entry name" value="LPG_synthase_TM"/>
    <property type="match status" value="1"/>
</dbReference>
<dbReference type="InterPro" id="IPR022791">
    <property type="entry name" value="L-PG_synthase/AglD"/>
</dbReference>
<feature type="transmembrane region" description="Helical" evidence="6">
    <location>
        <begin position="146"/>
        <end position="163"/>
    </location>
</feature>
<comment type="function">
    <text evidence="6">Catalyzes the transfer of a lysyl group from L-lysyl-tRNA(Lys) to membrane-bound phosphatidylglycerol (PG), which produces lysylphosphatidylglycerol (LPG), a major component of the bacterial membrane with a positive net charge. LPG synthesis contributes to bacterial virulence as it is involved in the resistance mechanism against cationic antimicrobial peptides (CAMP) produces by the host's immune system (defensins, cathelicidins) and by the competing microorganisms.</text>
</comment>
<evidence type="ECO:0000256" key="3">
    <source>
        <dbReference type="ARBA" id="ARBA00022692"/>
    </source>
</evidence>